<keyword evidence="2" id="KW-1185">Reference proteome</keyword>
<gene>
    <name evidence="1" type="ORF">N7G274_000582</name>
</gene>
<organism evidence="1 2">
    <name type="scientific">Stereocaulon virgatum</name>
    <dbReference type="NCBI Taxonomy" id="373712"/>
    <lineage>
        <taxon>Eukaryota</taxon>
        <taxon>Fungi</taxon>
        <taxon>Dikarya</taxon>
        <taxon>Ascomycota</taxon>
        <taxon>Pezizomycotina</taxon>
        <taxon>Lecanoromycetes</taxon>
        <taxon>OSLEUM clade</taxon>
        <taxon>Lecanoromycetidae</taxon>
        <taxon>Lecanorales</taxon>
        <taxon>Lecanorineae</taxon>
        <taxon>Stereocaulaceae</taxon>
        <taxon>Stereocaulon</taxon>
    </lineage>
</organism>
<evidence type="ECO:0000313" key="1">
    <source>
        <dbReference type="EMBL" id="KAL2048670.1"/>
    </source>
</evidence>
<reference evidence="1 2" key="1">
    <citation type="submission" date="2024-09" db="EMBL/GenBank/DDBJ databases">
        <title>Rethinking Asexuality: The Enigmatic Case of Functional Sexual Genes in Lepraria (Stereocaulaceae).</title>
        <authorList>
            <person name="Doellman M."/>
            <person name="Sun Y."/>
            <person name="Barcenas-Pena A."/>
            <person name="Lumbsch H.T."/>
            <person name="Grewe F."/>
        </authorList>
    </citation>
    <scope>NUCLEOTIDE SEQUENCE [LARGE SCALE GENOMIC DNA]</scope>
    <source>
        <strain evidence="1 2">Mercado 3170</strain>
    </source>
</reference>
<comment type="caution">
    <text evidence="1">The sequence shown here is derived from an EMBL/GenBank/DDBJ whole genome shotgun (WGS) entry which is preliminary data.</text>
</comment>
<evidence type="ECO:0000313" key="2">
    <source>
        <dbReference type="Proteomes" id="UP001590950"/>
    </source>
</evidence>
<dbReference type="EMBL" id="JBEFKJ010000001">
    <property type="protein sequence ID" value="KAL2048670.1"/>
    <property type="molecule type" value="Genomic_DNA"/>
</dbReference>
<accession>A0ABR4AT84</accession>
<sequence>MAEYSAETLSLFLRVEQLFHGINLAISNPSAPTPQEEHAEALANVHYYTSKVIYYRKAQGSSVGEPSGDLETNGRWSGPCDLNSVYIRAHVDEGCAAEQLFKWYAKAVTGKFLPRELLMKIVEVGYPWHYPVIPKTPVSENLVEEMMELGVAMGWWEVGEFVRKPVL</sequence>
<protein>
    <submittedName>
        <fullName evidence="1">Uncharacterized protein</fullName>
    </submittedName>
</protein>
<proteinExistence type="predicted"/>
<dbReference type="Proteomes" id="UP001590950">
    <property type="component" value="Unassembled WGS sequence"/>
</dbReference>
<name>A0ABR4AT84_9LECA</name>